<evidence type="ECO:0000313" key="3">
    <source>
        <dbReference type="Proteomes" id="UP000050794"/>
    </source>
</evidence>
<evidence type="ECO:0000256" key="1">
    <source>
        <dbReference type="SAM" id="Phobius"/>
    </source>
</evidence>
<evidence type="ECO:0000313" key="2">
    <source>
        <dbReference type="EMBL" id="VDM24813.1"/>
    </source>
</evidence>
<reference evidence="4" key="1">
    <citation type="submission" date="2016-06" db="UniProtKB">
        <authorList>
            <consortium name="WormBaseParasite"/>
        </authorList>
    </citation>
    <scope>IDENTIFICATION</scope>
</reference>
<keyword evidence="1" id="KW-0812">Transmembrane</keyword>
<keyword evidence="1" id="KW-0472">Membrane</keyword>
<keyword evidence="1" id="KW-1133">Transmembrane helix</keyword>
<dbReference type="Proteomes" id="UP000050794">
    <property type="component" value="Unassembled WGS sequence"/>
</dbReference>
<feature type="transmembrane region" description="Helical" evidence="1">
    <location>
        <begin position="80"/>
        <end position="98"/>
    </location>
</feature>
<name>A0A183TWY7_TOXCA</name>
<reference evidence="2 3" key="2">
    <citation type="submission" date="2018-11" db="EMBL/GenBank/DDBJ databases">
        <authorList>
            <consortium name="Pathogen Informatics"/>
        </authorList>
    </citation>
    <scope>NUCLEOTIDE SEQUENCE [LARGE SCALE GENOMIC DNA]</scope>
</reference>
<dbReference type="AlphaFoldDB" id="A0A183TWY7"/>
<protein>
    <submittedName>
        <fullName evidence="4">MFS domain-containing protein</fullName>
    </submittedName>
</protein>
<accession>A0A183TWY7</accession>
<feature type="transmembrane region" description="Helical" evidence="1">
    <location>
        <begin position="20"/>
        <end position="43"/>
    </location>
</feature>
<dbReference type="InterPro" id="IPR036513">
    <property type="entry name" value="STAS_dom_sf"/>
</dbReference>
<feature type="transmembrane region" description="Helical" evidence="1">
    <location>
        <begin position="49"/>
        <end position="68"/>
    </location>
</feature>
<feature type="transmembrane region" description="Helical" evidence="1">
    <location>
        <begin position="104"/>
        <end position="121"/>
    </location>
</feature>
<keyword evidence="3" id="KW-1185">Reference proteome</keyword>
<evidence type="ECO:0000313" key="4">
    <source>
        <dbReference type="WBParaSite" id="TCNE_0000075601-mRNA-1"/>
    </source>
</evidence>
<dbReference type="EMBL" id="UYWY01000426">
    <property type="protein sequence ID" value="VDM24813.1"/>
    <property type="molecule type" value="Genomic_DNA"/>
</dbReference>
<dbReference type="Gene3D" id="3.30.750.24">
    <property type="entry name" value="STAS domain"/>
    <property type="match status" value="1"/>
</dbReference>
<dbReference type="WBParaSite" id="TCNE_0000075601-mRNA-1">
    <property type="protein sequence ID" value="TCNE_0000075601-mRNA-1"/>
    <property type="gene ID" value="TCNE_0000075601"/>
</dbReference>
<proteinExistence type="predicted"/>
<sequence length="242" mass="26503">MVIFLPYRYTLSNCSVPSLFIPDATIIPLIWDDIIVLAILSTVLHWQEILTLGIIGMSGSCLGSVPVLASEYWTKVSKQFSSSTAGLWMCAAICPLLFGRISKALLSAVACAIAVIALRLFSEQVRISDNRGYYAEKERYGDVNFEEAGIAIVKFDAPILFINCEHLVEQLRKTAANIKGSPLRCGATRGRITRSDALTTLTDSPKQLTIVSGVDNTVYLNLSYLWAQKPATASAFRNSVMT</sequence>
<gene>
    <name evidence="2" type="ORF">TCNE_LOCUS757</name>
</gene>
<organism evidence="3 4">
    <name type="scientific">Toxocara canis</name>
    <name type="common">Canine roundworm</name>
    <dbReference type="NCBI Taxonomy" id="6265"/>
    <lineage>
        <taxon>Eukaryota</taxon>
        <taxon>Metazoa</taxon>
        <taxon>Ecdysozoa</taxon>
        <taxon>Nematoda</taxon>
        <taxon>Chromadorea</taxon>
        <taxon>Rhabditida</taxon>
        <taxon>Spirurina</taxon>
        <taxon>Ascaridomorpha</taxon>
        <taxon>Ascaridoidea</taxon>
        <taxon>Toxocaridae</taxon>
        <taxon>Toxocara</taxon>
    </lineage>
</organism>